<gene>
    <name evidence="2" type="ORF">AVDCRST_MAG18-3649</name>
</gene>
<reference evidence="2" key="1">
    <citation type="submission" date="2020-02" db="EMBL/GenBank/DDBJ databases">
        <authorList>
            <person name="Meier V. D."/>
        </authorList>
    </citation>
    <scope>NUCLEOTIDE SEQUENCE</scope>
    <source>
        <strain evidence="2">AVDCRST_MAG18</strain>
    </source>
</reference>
<dbReference type="GO" id="GO:0015074">
    <property type="term" value="P:DNA integration"/>
    <property type="evidence" value="ECO:0007669"/>
    <property type="project" value="InterPro"/>
</dbReference>
<accession>A0A6J4VQG7</accession>
<dbReference type="InterPro" id="IPR050900">
    <property type="entry name" value="Transposase_IS3/IS150/IS904"/>
</dbReference>
<dbReference type="PROSITE" id="PS50994">
    <property type="entry name" value="INTEGRASE"/>
    <property type="match status" value="1"/>
</dbReference>
<dbReference type="InterPro" id="IPR036397">
    <property type="entry name" value="RNaseH_sf"/>
</dbReference>
<dbReference type="PANTHER" id="PTHR46889:SF4">
    <property type="entry name" value="TRANSPOSASE INSO FOR INSERTION SEQUENCE ELEMENT IS911B-RELATED"/>
    <property type="match status" value="1"/>
</dbReference>
<proteinExistence type="predicted"/>
<evidence type="ECO:0000313" key="2">
    <source>
        <dbReference type="EMBL" id="CAA9584665.1"/>
    </source>
</evidence>
<dbReference type="AlphaFoldDB" id="A0A6J4VQG7"/>
<name>A0A6J4VQG7_9BACT</name>
<organism evidence="2">
    <name type="scientific">uncultured Thermomicrobiales bacterium</name>
    <dbReference type="NCBI Taxonomy" id="1645740"/>
    <lineage>
        <taxon>Bacteria</taxon>
        <taxon>Pseudomonadati</taxon>
        <taxon>Thermomicrobiota</taxon>
        <taxon>Thermomicrobia</taxon>
        <taxon>Thermomicrobiales</taxon>
        <taxon>environmental samples</taxon>
    </lineage>
</organism>
<dbReference type="GO" id="GO:0003676">
    <property type="term" value="F:nucleic acid binding"/>
    <property type="evidence" value="ECO:0007669"/>
    <property type="project" value="InterPro"/>
</dbReference>
<dbReference type="PANTHER" id="PTHR46889">
    <property type="entry name" value="TRANSPOSASE INSF FOR INSERTION SEQUENCE IS3B-RELATED"/>
    <property type="match status" value="1"/>
</dbReference>
<dbReference type="InterPro" id="IPR001584">
    <property type="entry name" value="Integrase_cat-core"/>
</dbReference>
<dbReference type="Gene3D" id="3.30.420.10">
    <property type="entry name" value="Ribonuclease H-like superfamily/Ribonuclease H"/>
    <property type="match status" value="1"/>
</dbReference>
<evidence type="ECO:0000259" key="1">
    <source>
        <dbReference type="PROSITE" id="PS50994"/>
    </source>
</evidence>
<feature type="domain" description="Integrase catalytic" evidence="1">
    <location>
        <begin position="173"/>
        <end position="355"/>
    </location>
</feature>
<sequence length="372" mass="41716">MTIAKAISRCARTALHAVRHRLLAWTRPATGSRVGSTVGDLTRTRAALVAENALLRHQLVVLQRQVGRPVFTPADRLRFILLARLVRGWRAVLLIVQPETLLHWHRQGIRLVWRTRSRGASQRPQVAPETVAAIQRLAAENRLWGAERIRGELLKVGIRVGKRTVQRHMRAARPPRPGGVGQTWATFLRNHAHETWACDFLQVVDRGFRSPFAFVVVELGSRRVVHVGATRHPTDAWVAQQLREATPFDQRPRFLIRDNDAKYGAAFARVAADSRITVLRTPIRAPRANASCERFLGSVRRECLDHLLVLGEGHLRRVLREYVAYFNAARPHQGIGQAIPDAPGPAPPSRSVAPIRAIPVLGGLHHDYRRAA</sequence>
<protein>
    <submittedName>
        <fullName evidence="2">Mobile element protein</fullName>
    </submittedName>
</protein>
<dbReference type="Pfam" id="PF13683">
    <property type="entry name" value="rve_3"/>
    <property type="match status" value="1"/>
</dbReference>
<dbReference type="SUPFAM" id="SSF53098">
    <property type="entry name" value="Ribonuclease H-like"/>
    <property type="match status" value="1"/>
</dbReference>
<dbReference type="InterPro" id="IPR012337">
    <property type="entry name" value="RNaseH-like_sf"/>
</dbReference>
<dbReference type="EMBL" id="CADCWN010000286">
    <property type="protein sequence ID" value="CAA9584665.1"/>
    <property type="molecule type" value="Genomic_DNA"/>
</dbReference>